<dbReference type="GO" id="GO:0007234">
    <property type="term" value="P:osmosensory signaling via phosphorelay pathway"/>
    <property type="evidence" value="ECO:0007669"/>
    <property type="project" value="TreeGrafter"/>
</dbReference>
<dbReference type="InterPro" id="IPR004358">
    <property type="entry name" value="Sig_transdc_His_kin-like_C"/>
</dbReference>
<dbReference type="Gene3D" id="3.30.450.20">
    <property type="entry name" value="PAS domain"/>
    <property type="match status" value="1"/>
</dbReference>
<dbReference type="OrthoDB" id="9813151at2"/>
<dbReference type="Pfam" id="PF00672">
    <property type="entry name" value="HAMP"/>
    <property type="match status" value="1"/>
</dbReference>
<feature type="domain" description="HAMP" evidence="14">
    <location>
        <begin position="192"/>
        <end position="244"/>
    </location>
</feature>
<dbReference type="GO" id="GO:0000156">
    <property type="term" value="F:phosphorelay response regulator activity"/>
    <property type="evidence" value="ECO:0007669"/>
    <property type="project" value="TreeGrafter"/>
</dbReference>
<dbReference type="RefSeq" id="WP_069641995.1">
    <property type="nucleotide sequence ID" value="NZ_MIJE01000001.1"/>
</dbReference>
<keyword evidence="16" id="KW-1185">Reference proteome</keyword>
<dbReference type="CDD" id="cd00082">
    <property type="entry name" value="HisKA"/>
    <property type="match status" value="1"/>
</dbReference>
<dbReference type="InterPro" id="IPR003661">
    <property type="entry name" value="HisK_dim/P_dom"/>
</dbReference>
<evidence type="ECO:0000256" key="9">
    <source>
        <dbReference type="ARBA" id="ARBA00023012"/>
    </source>
</evidence>
<dbReference type="EC" id="2.7.13.3" evidence="3"/>
<dbReference type="Pfam" id="PF18698">
    <property type="entry name" value="HisK_sensor"/>
    <property type="match status" value="1"/>
</dbReference>
<keyword evidence="5" id="KW-0808">Transferase</keyword>
<dbReference type="SUPFAM" id="SSF47384">
    <property type="entry name" value="Homodimeric domain of signal transducing histidine kinase"/>
    <property type="match status" value="1"/>
</dbReference>
<feature type="transmembrane region" description="Helical" evidence="12">
    <location>
        <begin position="6"/>
        <end position="29"/>
    </location>
</feature>
<evidence type="ECO:0000256" key="3">
    <source>
        <dbReference type="ARBA" id="ARBA00012438"/>
    </source>
</evidence>
<dbReference type="SMART" id="SM00387">
    <property type="entry name" value="HATPase_c"/>
    <property type="match status" value="1"/>
</dbReference>
<feature type="coiled-coil region" evidence="11">
    <location>
        <begin position="236"/>
        <end position="263"/>
    </location>
</feature>
<dbReference type="CDD" id="cd00075">
    <property type="entry name" value="HATPase"/>
    <property type="match status" value="1"/>
</dbReference>
<evidence type="ECO:0000313" key="15">
    <source>
        <dbReference type="EMBL" id="OEF98503.1"/>
    </source>
</evidence>
<dbReference type="PRINTS" id="PR00344">
    <property type="entry name" value="BCTRLSENSOR"/>
</dbReference>
<dbReference type="Gene3D" id="6.10.340.10">
    <property type="match status" value="1"/>
</dbReference>
<dbReference type="InterPro" id="IPR050351">
    <property type="entry name" value="BphY/WalK/GraS-like"/>
</dbReference>
<proteinExistence type="predicted"/>
<sequence>MIRKSIILKLWLSILILMLVAIAFLGVFLGKYFDDLYYSFEIRSLLSKANHIAEVVVFREDKKLATEIIWELAREINASVVIDTRWESIGTIATGPRIDEIPEEARFSAEDIELVYSGFSVTQRGTIVDTQTEILSVAVPLVNQRREIFGVVMVYKPAQQITEIINEAKMLIVYTFTIAFLLSIVLAFYLTKRISDPLLQMNEVAQSMAEGKFTGNIEVKTEDEIGTLGRTMNVLALELNSSIQSLNKEKEQLNSILSSMSDAVITINKNQQIVIANPPATKLLKRWILNYRTGYKYPIDRLPQELVEIFKDAFTKEEETYYDTTMDGRSYAVTIDPLYHMNKINGVVVVLRDVTEEKRMDKLRKDFVANVSHELRTPLSMLQGYSEALLDDIADDPKMRNELAGIIYDESIRMKRLVNDLLDLAKLEARQIELEKETVEVGEILDNLIKKYKKLHENKNFTLTIQGNKPIYTYIDVARIEQVLINLIDNAIRHTDEKGQIEIKAALNDMIIIEVTDNGVGIPEEDVPFVFERFYKADKARTRSKSGTGLGLAISKNIIEAHSGEISVRSQVGKGTTFTIELPKLAS</sequence>
<dbReference type="GO" id="GO:0030295">
    <property type="term" value="F:protein kinase activator activity"/>
    <property type="evidence" value="ECO:0007669"/>
    <property type="project" value="TreeGrafter"/>
</dbReference>
<feature type="domain" description="Histidine kinase" evidence="13">
    <location>
        <begin position="370"/>
        <end position="586"/>
    </location>
</feature>
<dbReference type="Proteomes" id="UP000094296">
    <property type="component" value="Unassembled WGS sequence"/>
</dbReference>
<dbReference type="SMART" id="SM00304">
    <property type="entry name" value="HAMP"/>
    <property type="match status" value="1"/>
</dbReference>
<dbReference type="Pfam" id="PF00512">
    <property type="entry name" value="HisKA"/>
    <property type="match status" value="1"/>
</dbReference>
<dbReference type="Gene3D" id="1.10.287.130">
    <property type="match status" value="1"/>
</dbReference>
<keyword evidence="11" id="KW-0175">Coiled coil</keyword>
<evidence type="ECO:0000256" key="6">
    <source>
        <dbReference type="ARBA" id="ARBA00022692"/>
    </source>
</evidence>
<evidence type="ECO:0000256" key="5">
    <source>
        <dbReference type="ARBA" id="ARBA00022679"/>
    </source>
</evidence>
<dbReference type="InterPro" id="IPR003660">
    <property type="entry name" value="HAMP_dom"/>
</dbReference>
<dbReference type="Pfam" id="PF02518">
    <property type="entry name" value="HATPase_c"/>
    <property type="match status" value="1"/>
</dbReference>
<dbReference type="SMART" id="SM00388">
    <property type="entry name" value="HisKA"/>
    <property type="match status" value="1"/>
</dbReference>
<evidence type="ECO:0000256" key="10">
    <source>
        <dbReference type="ARBA" id="ARBA00023136"/>
    </source>
</evidence>
<evidence type="ECO:0000256" key="4">
    <source>
        <dbReference type="ARBA" id="ARBA00022553"/>
    </source>
</evidence>
<dbReference type="SUPFAM" id="SSF55874">
    <property type="entry name" value="ATPase domain of HSP90 chaperone/DNA topoisomerase II/histidine kinase"/>
    <property type="match status" value="1"/>
</dbReference>
<dbReference type="AlphaFoldDB" id="A0A1E5G5S1"/>
<keyword evidence="7" id="KW-0418">Kinase</keyword>
<dbReference type="PROSITE" id="PS50109">
    <property type="entry name" value="HIS_KIN"/>
    <property type="match status" value="1"/>
</dbReference>
<evidence type="ECO:0000259" key="14">
    <source>
        <dbReference type="PROSITE" id="PS50885"/>
    </source>
</evidence>
<comment type="caution">
    <text evidence="15">The sequence shown here is derived from an EMBL/GenBank/DDBJ whole genome shotgun (WGS) entry which is preliminary data.</text>
</comment>
<gene>
    <name evidence="15" type="ORF">BHF68_02180</name>
</gene>
<evidence type="ECO:0000256" key="2">
    <source>
        <dbReference type="ARBA" id="ARBA00004370"/>
    </source>
</evidence>
<keyword evidence="9" id="KW-0902">Two-component regulatory system</keyword>
<reference evidence="15 16" key="1">
    <citation type="submission" date="2016-09" db="EMBL/GenBank/DDBJ databases">
        <title>Draft genome sequence for the type strain of Desulfuribacillus alkaliarsenatis AHT28, an obligately anaerobic, sulfidogenic bacterium isolated from Russian soda lake sediments.</title>
        <authorList>
            <person name="Abin C.A."/>
            <person name="Hollibaugh J.T."/>
        </authorList>
    </citation>
    <scope>NUCLEOTIDE SEQUENCE [LARGE SCALE GENOMIC DNA]</scope>
    <source>
        <strain evidence="15 16">AHT28</strain>
    </source>
</reference>
<protein>
    <recommendedName>
        <fullName evidence="3">histidine kinase</fullName>
        <ecNumber evidence="3">2.7.13.3</ecNumber>
    </recommendedName>
</protein>
<keyword evidence="8 12" id="KW-1133">Transmembrane helix</keyword>
<keyword evidence="6 12" id="KW-0812">Transmembrane</keyword>
<evidence type="ECO:0000313" key="16">
    <source>
        <dbReference type="Proteomes" id="UP000094296"/>
    </source>
</evidence>
<keyword evidence="10 12" id="KW-0472">Membrane</keyword>
<comment type="catalytic activity">
    <reaction evidence="1">
        <text>ATP + protein L-histidine = ADP + protein N-phospho-L-histidine.</text>
        <dbReference type="EC" id="2.7.13.3"/>
    </reaction>
</comment>
<dbReference type="InterPro" id="IPR036890">
    <property type="entry name" value="HATPase_C_sf"/>
</dbReference>
<dbReference type="STRING" id="766136.BHF68_02180"/>
<evidence type="ECO:0000256" key="7">
    <source>
        <dbReference type="ARBA" id="ARBA00022777"/>
    </source>
</evidence>
<dbReference type="PROSITE" id="PS50885">
    <property type="entry name" value="HAMP"/>
    <property type="match status" value="1"/>
</dbReference>
<dbReference type="SUPFAM" id="SSF158472">
    <property type="entry name" value="HAMP domain-like"/>
    <property type="match status" value="1"/>
</dbReference>
<name>A0A1E5G5S1_9FIRM</name>
<evidence type="ECO:0000256" key="1">
    <source>
        <dbReference type="ARBA" id="ARBA00000085"/>
    </source>
</evidence>
<dbReference type="CDD" id="cd06225">
    <property type="entry name" value="HAMP"/>
    <property type="match status" value="1"/>
</dbReference>
<dbReference type="SUPFAM" id="SSF55785">
    <property type="entry name" value="PYP-like sensor domain (PAS domain)"/>
    <property type="match status" value="1"/>
</dbReference>
<feature type="transmembrane region" description="Helical" evidence="12">
    <location>
        <begin position="171"/>
        <end position="190"/>
    </location>
</feature>
<evidence type="ECO:0000256" key="12">
    <source>
        <dbReference type="SAM" id="Phobius"/>
    </source>
</evidence>
<dbReference type="PANTHER" id="PTHR42878:SF3">
    <property type="entry name" value="HISTIDINE PROTEIN KINASE SAES"/>
    <property type="match status" value="1"/>
</dbReference>
<keyword evidence="4" id="KW-0597">Phosphoprotein</keyword>
<evidence type="ECO:0000256" key="8">
    <source>
        <dbReference type="ARBA" id="ARBA00022989"/>
    </source>
</evidence>
<dbReference type="FunFam" id="3.30.565.10:FF:000006">
    <property type="entry name" value="Sensor histidine kinase WalK"/>
    <property type="match status" value="1"/>
</dbReference>
<dbReference type="InterPro" id="IPR036097">
    <property type="entry name" value="HisK_dim/P_sf"/>
</dbReference>
<dbReference type="EMBL" id="MIJE01000001">
    <property type="protein sequence ID" value="OEF98503.1"/>
    <property type="molecule type" value="Genomic_DNA"/>
</dbReference>
<evidence type="ECO:0000256" key="11">
    <source>
        <dbReference type="SAM" id="Coils"/>
    </source>
</evidence>
<dbReference type="InterPro" id="IPR003594">
    <property type="entry name" value="HATPase_dom"/>
</dbReference>
<accession>A0A1E5G5S1</accession>
<dbReference type="InterPro" id="IPR035965">
    <property type="entry name" value="PAS-like_dom_sf"/>
</dbReference>
<dbReference type="PANTHER" id="PTHR42878">
    <property type="entry name" value="TWO-COMPONENT HISTIDINE KINASE"/>
    <property type="match status" value="1"/>
</dbReference>
<dbReference type="InterPro" id="IPR041328">
    <property type="entry name" value="HisK_sensor"/>
</dbReference>
<dbReference type="GO" id="GO:0016020">
    <property type="term" value="C:membrane"/>
    <property type="evidence" value="ECO:0007669"/>
    <property type="project" value="UniProtKB-SubCell"/>
</dbReference>
<dbReference type="FunFam" id="1.10.287.130:FF:000001">
    <property type="entry name" value="Two-component sensor histidine kinase"/>
    <property type="match status" value="1"/>
</dbReference>
<dbReference type="GO" id="GO:0000155">
    <property type="term" value="F:phosphorelay sensor kinase activity"/>
    <property type="evidence" value="ECO:0007669"/>
    <property type="project" value="InterPro"/>
</dbReference>
<organism evidence="15 16">
    <name type="scientific">Desulfuribacillus alkaliarsenatis</name>
    <dbReference type="NCBI Taxonomy" id="766136"/>
    <lineage>
        <taxon>Bacteria</taxon>
        <taxon>Bacillati</taxon>
        <taxon>Bacillota</taxon>
        <taxon>Desulfuribacillia</taxon>
        <taxon>Desulfuribacillales</taxon>
        <taxon>Desulfuribacillaceae</taxon>
        <taxon>Desulfuribacillus</taxon>
    </lineage>
</organism>
<comment type="subcellular location">
    <subcellularLocation>
        <location evidence="2">Membrane</location>
    </subcellularLocation>
</comment>
<dbReference type="InterPro" id="IPR005467">
    <property type="entry name" value="His_kinase_dom"/>
</dbReference>
<dbReference type="Gene3D" id="3.30.565.10">
    <property type="entry name" value="Histidine kinase-like ATPase, C-terminal domain"/>
    <property type="match status" value="1"/>
</dbReference>
<evidence type="ECO:0000259" key="13">
    <source>
        <dbReference type="PROSITE" id="PS50109"/>
    </source>
</evidence>